<feature type="domain" description="HTH gntR-type" evidence="4">
    <location>
        <begin position="11"/>
        <end position="81"/>
    </location>
</feature>
<evidence type="ECO:0000256" key="3">
    <source>
        <dbReference type="ARBA" id="ARBA00023163"/>
    </source>
</evidence>
<dbReference type="Pfam" id="PF07729">
    <property type="entry name" value="FCD"/>
    <property type="match status" value="1"/>
</dbReference>
<dbReference type="GO" id="GO:0003677">
    <property type="term" value="F:DNA binding"/>
    <property type="evidence" value="ECO:0007669"/>
    <property type="project" value="UniProtKB-KW"/>
</dbReference>
<dbReference type="PANTHER" id="PTHR43537:SF5">
    <property type="entry name" value="UXU OPERON TRANSCRIPTIONAL REGULATOR"/>
    <property type="match status" value="1"/>
</dbReference>
<dbReference type="SMART" id="SM00895">
    <property type="entry name" value="FCD"/>
    <property type="match status" value="1"/>
</dbReference>
<dbReference type="SMART" id="SM00345">
    <property type="entry name" value="HTH_GNTR"/>
    <property type="match status" value="1"/>
</dbReference>
<evidence type="ECO:0000313" key="5">
    <source>
        <dbReference type="EMBL" id="MBE9397303.1"/>
    </source>
</evidence>
<comment type="caution">
    <text evidence="5">The sequence shown here is derived from an EMBL/GenBank/DDBJ whole genome shotgun (WGS) entry which is preliminary data.</text>
</comment>
<name>A0A8J7FJH4_9GAMM</name>
<dbReference type="InterPro" id="IPR008920">
    <property type="entry name" value="TF_FadR/GntR_C"/>
</dbReference>
<organism evidence="5 6">
    <name type="scientific">Pontibacterium sinense</name>
    <dbReference type="NCBI Taxonomy" id="2781979"/>
    <lineage>
        <taxon>Bacteria</taxon>
        <taxon>Pseudomonadati</taxon>
        <taxon>Pseudomonadota</taxon>
        <taxon>Gammaproteobacteria</taxon>
        <taxon>Oceanospirillales</taxon>
        <taxon>Oceanospirillaceae</taxon>
        <taxon>Pontibacterium</taxon>
    </lineage>
</organism>
<evidence type="ECO:0000313" key="6">
    <source>
        <dbReference type="Proteomes" id="UP000640333"/>
    </source>
</evidence>
<keyword evidence="3" id="KW-0804">Transcription</keyword>
<dbReference type="Gene3D" id="1.10.10.10">
    <property type="entry name" value="Winged helix-like DNA-binding domain superfamily/Winged helix DNA-binding domain"/>
    <property type="match status" value="1"/>
</dbReference>
<accession>A0A8J7FJH4</accession>
<dbReference type="GO" id="GO:0003700">
    <property type="term" value="F:DNA-binding transcription factor activity"/>
    <property type="evidence" value="ECO:0007669"/>
    <property type="project" value="InterPro"/>
</dbReference>
<proteinExistence type="predicted"/>
<evidence type="ECO:0000256" key="1">
    <source>
        <dbReference type="ARBA" id="ARBA00023015"/>
    </source>
</evidence>
<dbReference type="Pfam" id="PF00392">
    <property type="entry name" value="GntR"/>
    <property type="match status" value="1"/>
</dbReference>
<dbReference type="SUPFAM" id="SSF46785">
    <property type="entry name" value="Winged helix' DNA-binding domain"/>
    <property type="match status" value="1"/>
</dbReference>
<sequence length="246" mass="27561">MSFEVEPVNRSSLSSQIADQLQEAILDGTLKADDRLPTEDELSKRYQVSRPTIREALKRLAAKNLVRSKRGPTGGTFVTKPSVAQLSDSLTSAATMLVSLKEVDLDEINAARLELESTCCRLAAQHRSESQLSALIHELEVQTDERITAEDFCASDVRFHRIIADASGNRMLAFVMYAVIEALQPVANMIAYRFRERTVIIDHHRRLLEAIQQQDADLACGILKEQIEYLAARHQDAQDWRAGKAD</sequence>
<dbReference type="InterPro" id="IPR000524">
    <property type="entry name" value="Tscrpt_reg_HTH_GntR"/>
</dbReference>
<dbReference type="PRINTS" id="PR00035">
    <property type="entry name" value="HTHGNTR"/>
</dbReference>
<keyword evidence="6" id="KW-1185">Reference proteome</keyword>
<dbReference type="InterPro" id="IPR036388">
    <property type="entry name" value="WH-like_DNA-bd_sf"/>
</dbReference>
<dbReference type="Gene3D" id="1.20.120.530">
    <property type="entry name" value="GntR ligand-binding domain-like"/>
    <property type="match status" value="1"/>
</dbReference>
<keyword evidence="1" id="KW-0805">Transcription regulation</keyword>
<evidence type="ECO:0000259" key="4">
    <source>
        <dbReference type="PROSITE" id="PS50949"/>
    </source>
</evidence>
<dbReference type="Proteomes" id="UP000640333">
    <property type="component" value="Unassembled WGS sequence"/>
</dbReference>
<dbReference type="InterPro" id="IPR036390">
    <property type="entry name" value="WH_DNA-bd_sf"/>
</dbReference>
<dbReference type="AlphaFoldDB" id="A0A8J7FJH4"/>
<dbReference type="PROSITE" id="PS50949">
    <property type="entry name" value="HTH_GNTR"/>
    <property type="match status" value="1"/>
</dbReference>
<dbReference type="CDD" id="cd07377">
    <property type="entry name" value="WHTH_GntR"/>
    <property type="match status" value="1"/>
</dbReference>
<dbReference type="PANTHER" id="PTHR43537">
    <property type="entry name" value="TRANSCRIPTIONAL REGULATOR, GNTR FAMILY"/>
    <property type="match status" value="1"/>
</dbReference>
<dbReference type="RefSeq" id="WP_193952859.1">
    <property type="nucleotide sequence ID" value="NZ_JADEYS010000007.1"/>
</dbReference>
<keyword evidence="2" id="KW-0238">DNA-binding</keyword>
<dbReference type="InterPro" id="IPR011711">
    <property type="entry name" value="GntR_C"/>
</dbReference>
<gene>
    <name evidence="5" type="ORF">IOQ59_08525</name>
</gene>
<dbReference type="SUPFAM" id="SSF48008">
    <property type="entry name" value="GntR ligand-binding domain-like"/>
    <property type="match status" value="1"/>
</dbReference>
<protein>
    <submittedName>
        <fullName evidence="5">FadR family transcriptional regulator</fullName>
    </submittedName>
</protein>
<evidence type="ECO:0000256" key="2">
    <source>
        <dbReference type="ARBA" id="ARBA00023125"/>
    </source>
</evidence>
<dbReference type="EMBL" id="JADEYS010000007">
    <property type="protein sequence ID" value="MBE9397303.1"/>
    <property type="molecule type" value="Genomic_DNA"/>
</dbReference>
<reference evidence="5" key="1">
    <citation type="submission" date="2020-10" db="EMBL/GenBank/DDBJ databases">
        <title>Bacterium isolated from coastal waters sediment.</title>
        <authorList>
            <person name="Chen R.-J."/>
            <person name="Lu D.-C."/>
            <person name="Zhu K.-L."/>
            <person name="Du Z.-J."/>
        </authorList>
    </citation>
    <scope>NUCLEOTIDE SEQUENCE</scope>
    <source>
        <strain evidence="5">N1Y112</strain>
    </source>
</reference>